<dbReference type="GO" id="GO:0005694">
    <property type="term" value="C:chromosome"/>
    <property type="evidence" value="ECO:0007669"/>
    <property type="project" value="UniProtKB-SubCell"/>
</dbReference>
<dbReference type="InterPro" id="IPR007696">
    <property type="entry name" value="DNA_mismatch_repair_MutS_core"/>
</dbReference>
<dbReference type="Pfam" id="PF05188">
    <property type="entry name" value="MutS_II"/>
    <property type="match status" value="1"/>
</dbReference>
<dbReference type="SMART" id="SM00533">
    <property type="entry name" value="MUTSd"/>
    <property type="match status" value="1"/>
</dbReference>
<dbReference type="GO" id="GO:0006298">
    <property type="term" value="P:mismatch repair"/>
    <property type="evidence" value="ECO:0007669"/>
    <property type="project" value="UniProtKB-UniRule"/>
</dbReference>
<comment type="subcellular location">
    <subcellularLocation>
        <location evidence="1">Chromosome</location>
    </subcellularLocation>
    <subcellularLocation>
        <location evidence="10">Nucleus</location>
    </subcellularLocation>
</comment>
<dbReference type="GO" id="GO:0005524">
    <property type="term" value="F:ATP binding"/>
    <property type="evidence" value="ECO:0007669"/>
    <property type="project" value="UniProtKB-KW"/>
</dbReference>
<dbReference type="PANTHER" id="PTHR11361">
    <property type="entry name" value="DNA MISMATCH REPAIR PROTEIN MUTS FAMILY MEMBER"/>
    <property type="match status" value="1"/>
</dbReference>
<evidence type="ECO:0000259" key="12">
    <source>
        <dbReference type="PROSITE" id="PS00486"/>
    </source>
</evidence>
<keyword evidence="14" id="KW-1185">Reference proteome</keyword>
<evidence type="ECO:0000256" key="5">
    <source>
        <dbReference type="ARBA" id="ARBA00022840"/>
    </source>
</evidence>
<evidence type="ECO:0000256" key="4">
    <source>
        <dbReference type="ARBA" id="ARBA00022741"/>
    </source>
</evidence>
<dbReference type="CDD" id="cd03243">
    <property type="entry name" value="ABC_MutS_homologs"/>
    <property type="match status" value="1"/>
</dbReference>
<dbReference type="SUPFAM" id="SSF53150">
    <property type="entry name" value="DNA repair protein MutS, domain II"/>
    <property type="match status" value="1"/>
</dbReference>
<dbReference type="InterPro" id="IPR011184">
    <property type="entry name" value="DNA_mismatch_repair_Msh2"/>
</dbReference>
<dbReference type="FunFam" id="1.10.1420.10:FF:000016">
    <property type="entry name" value="mutS protein homolog 4"/>
    <property type="match status" value="1"/>
</dbReference>
<dbReference type="Proteomes" id="UP001488838">
    <property type="component" value="Unassembled WGS sequence"/>
</dbReference>
<sequence>KRSPPRLRCFLRRELTAPAPVLPLFPVARSWGLGVLEAACQGGLKDAEAGGLLNLEFPTPNATGEDDPARTALGLRVSAQHGRRGGRQEQQLQCHAKHTVASNLPIGTASSSSARDTNYPQMFRTPLSAGNPQRSGYKSWTPQVGYSAASSAASAHAPSVIVAVVEGRGLARGEIGMASIDLKSPQIILSQFADNTTYAKVITKLKVLSPLEIIMSNTACVVGNSTKLFMLVTENFKGLEYIEQLCIAEFSSVLMEVQSRYYCLAAAAALLKYVEFIQNSVYAPKSLKIYFQGSEQTAMIDSSSAQNLELLVNNQDYRNNHTLFGVLNYTKTAGGSRRLRSNILEPLVDVETINMRLDFISRFLDTEQLLSVLVQIPKQDTVNAAESKITNLIYLKHTLELVDPLKATLKNCSTPLLRAYYGSLEDNRFGLILDKIGAVINDDARYTKGCLSMRTQKCYAVRSNISEFLDIARRTYTEIVDDIAGMISQLAEKYNLPLRTSFSSARGFFIQMTTDCAALSSDQLPSEFIKISKMKNSYSFTSADLIKMNERCQESLREIYHMTYMIVCKLLSEIYEYIHCLYKLSDTVSMLDMLLSFAHACTLSDYVRPEFTDTLAIKQGWHPILEKISAEKPVANNTYITEGSNVLIITGPNMSGKSTYLKQIALCQIMAQIGSYVPAEYASFRIAEQIFTRISTDDDIETNSSTFMKEMKEIAYILHNANDKSLILIDELGRGTNTEEGIGVSYAVCEHLLSIKAFTLFTTHFLELCHIDALYLNVENMHFEVQHVKNTSRNKDAILYTYKLSRGLTEEKNYGLKAAEASSLPPSIVLDAREITTQITRQILQNQRSSPEMDRWRVVYHLAMRLVQVARNSQLEPDRLRTYLSNLKKKYEEDQTRAADLPEGTEE</sequence>
<keyword evidence="10" id="KW-0227">DNA damage</keyword>
<dbReference type="GO" id="GO:0030983">
    <property type="term" value="F:mismatched DNA binding"/>
    <property type="evidence" value="ECO:0007669"/>
    <property type="project" value="InterPro"/>
</dbReference>
<organism evidence="13 14">
    <name type="scientific">Myodes glareolus</name>
    <name type="common">Bank vole</name>
    <name type="synonym">Clethrionomys glareolus</name>
    <dbReference type="NCBI Taxonomy" id="447135"/>
    <lineage>
        <taxon>Eukaryota</taxon>
        <taxon>Metazoa</taxon>
        <taxon>Chordata</taxon>
        <taxon>Craniata</taxon>
        <taxon>Vertebrata</taxon>
        <taxon>Euteleostomi</taxon>
        <taxon>Mammalia</taxon>
        <taxon>Eutheria</taxon>
        <taxon>Euarchontoglires</taxon>
        <taxon>Glires</taxon>
        <taxon>Rodentia</taxon>
        <taxon>Myomorpha</taxon>
        <taxon>Muroidea</taxon>
        <taxon>Cricetidae</taxon>
        <taxon>Arvicolinae</taxon>
        <taxon>Myodes</taxon>
    </lineage>
</organism>
<keyword evidence="6 10" id="KW-0238">DNA-binding</keyword>
<keyword evidence="4" id="KW-0547">Nucleotide-binding</keyword>
<dbReference type="Gene3D" id="1.10.1420.10">
    <property type="match status" value="2"/>
</dbReference>
<comment type="caution">
    <text evidence="13">The sequence shown here is derived from an EMBL/GenBank/DDBJ whole genome shotgun (WGS) entry which is preliminary data.</text>
</comment>
<dbReference type="GO" id="GO:0007131">
    <property type="term" value="P:reciprocal meiotic recombination"/>
    <property type="evidence" value="ECO:0007669"/>
    <property type="project" value="TreeGrafter"/>
</dbReference>
<comment type="function">
    <text evidence="8">Involved in meiotic recombination. Required for reciprocal recombination and proper segregation of homologous chromosomes at meiosis.</text>
</comment>
<proteinExistence type="inferred from homology"/>
<dbReference type="SMART" id="SM00534">
    <property type="entry name" value="MUTSac"/>
    <property type="match status" value="1"/>
</dbReference>
<evidence type="ECO:0000313" key="14">
    <source>
        <dbReference type="Proteomes" id="UP001488838"/>
    </source>
</evidence>
<dbReference type="InterPro" id="IPR045076">
    <property type="entry name" value="MutS"/>
</dbReference>
<dbReference type="FunFam" id="3.30.420.110:FF:000003">
    <property type="entry name" value="mutS protein homolog 4"/>
    <property type="match status" value="1"/>
</dbReference>
<dbReference type="PIRSF" id="PIRSF005813">
    <property type="entry name" value="MSH2"/>
    <property type="match status" value="1"/>
</dbReference>
<reference evidence="13 14" key="1">
    <citation type="journal article" date="2023" name="bioRxiv">
        <title>Conserved and derived expression patterns and positive selection on dental genes reveal complex evolutionary context of ever-growing rodent molars.</title>
        <authorList>
            <person name="Calamari Z.T."/>
            <person name="Song A."/>
            <person name="Cohen E."/>
            <person name="Akter M."/>
            <person name="Roy R.D."/>
            <person name="Hallikas O."/>
            <person name="Christensen M.M."/>
            <person name="Li P."/>
            <person name="Marangoni P."/>
            <person name="Jernvall J."/>
            <person name="Klein O.D."/>
        </authorList>
    </citation>
    <scope>NUCLEOTIDE SEQUENCE [LARGE SCALE GENOMIC DNA]</scope>
    <source>
        <strain evidence="13">V071</strain>
    </source>
</reference>
<comment type="subunit">
    <text evidence="9">Heterooligomer of MSH4 and MSH5.</text>
</comment>
<protein>
    <recommendedName>
        <fullName evidence="10">DNA mismatch repair protein</fullName>
    </recommendedName>
</protein>
<dbReference type="PROSITE" id="PS00486">
    <property type="entry name" value="DNA_MISMATCH_REPAIR_2"/>
    <property type="match status" value="1"/>
</dbReference>
<dbReference type="FunFam" id="3.40.50.300:FF:000870">
    <property type="entry name" value="MutS protein homolog 4"/>
    <property type="match status" value="1"/>
</dbReference>
<dbReference type="EMBL" id="JBBHLL010000154">
    <property type="protein sequence ID" value="KAK7812298.1"/>
    <property type="molecule type" value="Genomic_DNA"/>
</dbReference>
<evidence type="ECO:0000256" key="6">
    <source>
        <dbReference type="ARBA" id="ARBA00023125"/>
    </source>
</evidence>
<keyword evidence="5" id="KW-0067">ATP-binding</keyword>
<dbReference type="SUPFAM" id="SSF48334">
    <property type="entry name" value="DNA repair protein MutS, domain III"/>
    <property type="match status" value="1"/>
</dbReference>
<evidence type="ECO:0000256" key="9">
    <source>
        <dbReference type="ARBA" id="ARBA00063901"/>
    </source>
</evidence>
<comment type="similarity">
    <text evidence="2 10">Belongs to the DNA mismatch repair MutS family.</text>
</comment>
<dbReference type="Pfam" id="PF00488">
    <property type="entry name" value="MutS_V"/>
    <property type="match status" value="1"/>
</dbReference>
<dbReference type="Gene3D" id="3.30.420.110">
    <property type="entry name" value="MutS, connector domain"/>
    <property type="match status" value="1"/>
</dbReference>
<feature type="compositionally biased region" description="Polar residues" evidence="11">
    <location>
        <begin position="108"/>
        <end position="120"/>
    </location>
</feature>
<evidence type="ECO:0000256" key="1">
    <source>
        <dbReference type="ARBA" id="ARBA00004286"/>
    </source>
</evidence>
<keyword evidence="7" id="KW-0469">Meiosis</keyword>
<evidence type="ECO:0000256" key="8">
    <source>
        <dbReference type="ARBA" id="ARBA00056984"/>
    </source>
</evidence>
<dbReference type="FunFam" id="1.10.1420.10:FF:000013">
    <property type="entry name" value="mutS protein homolog 4"/>
    <property type="match status" value="1"/>
</dbReference>
<dbReference type="InterPro" id="IPR000432">
    <property type="entry name" value="DNA_mismatch_repair_MutS_C"/>
</dbReference>
<dbReference type="GO" id="GO:0032301">
    <property type="term" value="C:MutSalpha complex"/>
    <property type="evidence" value="ECO:0007669"/>
    <property type="project" value="UniProtKB-UniRule"/>
</dbReference>
<evidence type="ECO:0000256" key="11">
    <source>
        <dbReference type="SAM" id="MobiDB-lite"/>
    </source>
</evidence>
<keyword evidence="10" id="KW-0539">Nucleus</keyword>
<evidence type="ECO:0000256" key="10">
    <source>
        <dbReference type="PIRNR" id="PIRNR005813"/>
    </source>
</evidence>
<dbReference type="SUPFAM" id="SSF52540">
    <property type="entry name" value="P-loop containing nucleoside triphosphate hydrolases"/>
    <property type="match status" value="1"/>
</dbReference>
<evidence type="ECO:0000256" key="7">
    <source>
        <dbReference type="ARBA" id="ARBA00023254"/>
    </source>
</evidence>
<gene>
    <name evidence="13" type="ORF">U0070_024568</name>
</gene>
<dbReference type="PANTHER" id="PTHR11361:SF21">
    <property type="entry name" value="MUTS PROTEIN HOMOLOG 4"/>
    <property type="match status" value="1"/>
</dbReference>
<dbReference type="InterPro" id="IPR036678">
    <property type="entry name" value="MutS_con_dom_sf"/>
</dbReference>
<dbReference type="Pfam" id="PF05192">
    <property type="entry name" value="MutS_III"/>
    <property type="match status" value="1"/>
</dbReference>
<dbReference type="AlphaFoldDB" id="A0AAW0ICT5"/>
<accession>A0AAW0ICT5</accession>
<dbReference type="InterPro" id="IPR007861">
    <property type="entry name" value="DNA_mismatch_repair_MutS_clamp"/>
</dbReference>
<name>A0AAW0ICT5_MYOGA</name>
<evidence type="ECO:0000313" key="13">
    <source>
        <dbReference type="EMBL" id="KAK7812298.1"/>
    </source>
</evidence>
<dbReference type="InterPro" id="IPR027417">
    <property type="entry name" value="P-loop_NTPase"/>
</dbReference>
<dbReference type="InterPro" id="IPR036187">
    <property type="entry name" value="DNA_mismatch_repair_MutS_sf"/>
</dbReference>
<feature type="region of interest" description="Disordered" evidence="11">
    <location>
        <begin position="105"/>
        <end position="136"/>
    </location>
</feature>
<dbReference type="GO" id="GO:0140664">
    <property type="term" value="F:ATP-dependent DNA damage sensor activity"/>
    <property type="evidence" value="ECO:0007669"/>
    <property type="project" value="InterPro"/>
</dbReference>
<dbReference type="Gene3D" id="3.40.50.300">
    <property type="entry name" value="P-loop containing nucleotide triphosphate hydrolases"/>
    <property type="match status" value="1"/>
</dbReference>
<comment type="function">
    <text evidence="10">Component of the post-replicative DNA mismatch repair system (MMR).</text>
</comment>
<dbReference type="InterPro" id="IPR007860">
    <property type="entry name" value="DNA_mmatch_repair_MutS_con_dom"/>
</dbReference>
<evidence type="ECO:0000256" key="3">
    <source>
        <dbReference type="ARBA" id="ARBA00022454"/>
    </source>
</evidence>
<keyword evidence="10" id="KW-0234">DNA repair</keyword>
<keyword evidence="3" id="KW-0158">Chromosome</keyword>
<feature type="non-terminal residue" evidence="13">
    <location>
        <position position="1"/>
    </location>
</feature>
<evidence type="ECO:0000256" key="2">
    <source>
        <dbReference type="ARBA" id="ARBA00006271"/>
    </source>
</evidence>
<dbReference type="Pfam" id="PF05190">
    <property type="entry name" value="MutS_IV"/>
    <property type="match status" value="1"/>
</dbReference>
<feature type="domain" description="DNA mismatch repair proteins mutS family" evidence="12">
    <location>
        <begin position="725"/>
        <end position="741"/>
    </location>
</feature>